<comment type="caution">
    <text evidence="12">The sequence shown here is derived from an EMBL/GenBank/DDBJ whole genome shotgun (WGS) entry which is preliminary data.</text>
</comment>
<feature type="compositionally biased region" description="Low complexity" evidence="10">
    <location>
        <begin position="128"/>
        <end position="137"/>
    </location>
</feature>
<dbReference type="Proteomes" id="UP000473826">
    <property type="component" value="Unassembled WGS sequence"/>
</dbReference>
<dbReference type="SUPFAM" id="SSF57716">
    <property type="entry name" value="Glucocorticoid receptor-like (DNA-binding domain)"/>
    <property type="match status" value="4"/>
</dbReference>
<proteinExistence type="predicted"/>
<keyword evidence="5" id="KW-0677">Repeat</keyword>
<sequence>MPPSPPKPSGPKSKGAPRAQPPLISVNGRAPPSPVIPTISIGEERRPSIPNASVSAPSINVPSINAPSPPAISISVPEINVGVPEISSRPASPGFSFSGLPTIEVSSSSSYDEPPVASTPAINVRNTRPASPRGPAAAAPTRIEASSAILCAGCDHPIIGRIVRAMDRRWHPGCFKCGVCSELLEHVSAYEHDGKPYCHLDYHDRFAHRCHHCKTPIVDPRFITLDDDVLGQRFYHELHFFCSECGDPFLDPSKSSAPGTEFAGPRQDDGETSDFVIHKGHPYCERCHLRLHKPKCRGCKQPIPDVALTALGSKWHAECFVCDNCTKPFANNLFFPSEGKAFCTECYETM</sequence>
<dbReference type="GO" id="GO:0003712">
    <property type="term" value="F:transcription coregulator activity"/>
    <property type="evidence" value="ECO:0007669"/>
    <property type="project" value="TreeGrafter"/>
</dbReference>
<dbReference type="FunFam" id="2.10.110.10:FF:000135">
    <property type="entry name" value="LIM domain-containing protein, putative"/>
    <property type="match status" value="1"/>
</dbReference>
<dbReference type="EMBL" id="QKWK01000004">
    <property type="protein sequence ID" value="TXT11002.1"/>
    <property type="molecule type" value="Genomic_DNA"/>
</dbReference>
<dbReference type="FunFam" id="2.10.110.10:FF:000008">
    <property type="entry name" value="Paxillin isoform 1"/>
    <property type="match status" value="1"/>
</dbReference>
<evidence type="ECO:0000313" key="13">
    <source>
        <dbReference type="Proteomes" id="UP000473826"/>
    </source>
</evidence>
<dbReference type="GO" id="GO:0030695">
    <property type="term" value="F:GTPase regulator activity"/>
    <property type="evidence" value="ECO:0007669"/>
    <property type="project" value="UniProtKB-ARBA"/>
</dbReference>
<evidence type="ECO:0000256" key="7">
    <source>
        <dbReference type="ARBA" id="ARBA00022949"/>
    </source>
</evidence>
<comment type="subcellular location">
    <subcellularLocation>
        <location evidence="1">Cell junction</location>
    </subcellularLocation>
    <subcellularLocation>
        <location evidence="2">Cytoplasm</location>
    </subcellularLocation>
</comment>
<gene>
    <name evidence="12" type="ORF">VHUM_01753</name>
</gene>
<dbReference type="AlphaFoldDB" id="A0A7D8ZAS3"/>
<dbReference type="SMART" id="SM00132">
    <property type="entry name" value="LIM"/>
    <property type="match status" value="3"/>
</dbReference>
<feature type="region of interest" description="Disordered" evidence="10">
    <location>
        <begin position="108"/>
        <end position="137"/>
    </location>
</feature>
<keyword evidence="8 9" id="KW-0440">LIM domain</keyword>
<dbReference type="GO" id="GO:0005737">
    <property type="term" value="C:cytoplasm"/>
    <property type="evidence" value="ECO:0007669"/>
    <property type="project" value="UniProtKB-SubCell"/>
</dbReference>
<dbReference type="PROSITE" id="PS00478">
    <property type="entry name" value="LIM_DOMAIN_1"/>
    <property type="match status" value="2"/>
</dbReference>
<dbReference type="Pfam" id="PF00412">
    <property type="entry name" value="LIM"/>
    <property type="match status" value="2"/>
</dbReference>
<accession>A0A7D8ZAS3</accession>
<keyword evidence="7" id="KW-0965">Cell junction</keyword>
<evidence type="ECO:0000256" key="2">
    <source>
        <dbReference type="ARBA" id="ARBA00004496"/>
    </source>
</evidence>
<evidence type="ECO:0000256" key="4">
    <source>
        <dbReference type="ARBA" id="ARBA00022723"/>
    </source>
</evidence>
<evidence type="ECO:0000313" key="12">
    <source>
        <dbReference type="EMBL" id="TXT11002.1"/>
    </source>
</evidence>
<keyword evidence="6 9" id="KW-0862">Zinc</keyword>
<dbReference type="PANTHER" id="PTHR24205">
    <property type="entry name" value="FOUR AND A HALF LIM DOMAINS PROTEIN"/>
    <property type="match status" value="1"/>
</dbReference>
<dbReference type="PANTHER" id="PTHR24205:SF16">
    <property type="entry name" value="GH01042P-RELATED"/>
    <property type="match status" value="1"/>
</dbReference>
<dbReference type="InterPro" id="IPR001781">
    <property type="entry name" value="Znf_LIM"/>
</dbReference>
<dbReference type="Gene3D" id="2.10.110.10">
    <property type="entry name" value="Cysteine Rich Protein"/>
    <property type="match status" value="3"/>
</dbReference>
<keyword evidence="4 9" id="KW-0479">Metal-binding</keyword>
<dbReference type="CDD" id="cd08368">
    <property type="entry name" value="LIM"/>
    <property type="match status" value="2"/>
</dbReference>
<evidence type="ECO:0000259" key="11">
    <source>
        <dbReference type="PROSITE" id="PS50023"/>
    </source>
</evidence>
<feature type="domain" description="LIM zinc-binding" evidence="11">
    <location>
        <begin position="294"/>
        <end position="350"/>
    </location>
</feature>
<dbReference type="OrthoDB" id="15567at2759"/>
<dbReference type="GO" id="GO:0005634">
    <property type="term" value="C:nucleus"/>
    <property type="evidence" value="ECO:0007669"/>
    <property type="project" value="TreeGrafter"/>
</dbReference>
<organism evidence="12 13">
    <name type="scientific">Vanrija humicola</name>
    <name type="common">Yeast</name>
    <name type="synonym">Cryptococcus humicola</name>
    <dbReference type="NCBI Taxonomy" id="5417"/>
    <lineage>
        <taxon>Eukaryota</taxon>
        <taxon>Fungi</taxon>
        <taxon>Dikarya</taxon>
        <taxon>Basidiomycota</taxon>
        <taxon>Agaricomycotina</taxon>
        <taxon>Tremellomycetes</taxon>
        <taxon>Trichosporonales</taxon>
        <taxon>Trichosporonaceae</taxon>
        <taxon>Vanrija</taxon>
    </lineage>
</organism>
<evidence type="ECO:0000256" key="8">
    <source>
        <dbReference type="ARBA" id="ARBA00023038"/>
    </source>
</evidence>
<feature type="domain" description="LIM zinc-binding" evidence="11">
    <location>
        <begin position="149"/>
        <end position="208"/>
    </location>
</feature>
<feature type="region of interest" description="Disordered" evidence="10">
    <location>
        <begin position="1"/>
        <end position="47"/>
    </location>
</feature>
<evidence type="ECO:0000256" key="10">
    <source>
        <dbReference type="SAM" id="MobiDB-lite"/>
    </source>
</evidence>
<evidence type="ECO:0000256" key="9">
    <source>
        <dbReference type="PROSITE-ProRule" id="PRU00125"/>
    </source>
</evidence>
<protein>
    <recommendedName>
        <fullName evidence="11">LIM zinc-binding domain-containing protein</fullName>
    </recommendedName>
</protein>
<evidence type="ECO:0000256" key="1">
    <source>
        <dbReference type="ARBA" id="ARBA00004282"/>
    </source>
</evidence>
<reference evidence="12 13" key="1">
    <citation type="journal article" date="2019" name="PLoS Genet.">
        <title>Convergent evolution of linked mating-type loci in basidiomycete fungi.</title>
        <authorList>
            <person name="Sun S."/>
            <person name="Coelho M.A."/>
            <person name="Heitman J."/>
            <person name="Nowrousian M."/>
        </authorList>
    </citation>
    <scope>NUCLEOTIDE SEQUENCE [LARGE SCALE GENOMIC DNA]</scope>
    <source>
        <strain evidence="12 13">CBS 4282</strain>
    </source>
</reference>
<evidence type="ECO:0000256" key="5">
    <source>
        <dbReference type="ARBA" id="ARBA00022737"/>
    </source>
</evidence>
<evidence type="ECO:0000256" key="3">
    <source>
        <dbReference type="ARBA" id="ARBA00022490"/>
    </source>
</evidence>
<keyword evidence="3" id="KW-0963">Cytoplasm</keyword>
<dbReference type="PROSITE" id="PS50023">
    <property type="entry name" value="LIM_DOMAIN_2"/>
    <property type="match status" value="2"/>
</dbReference>
<evidence type="ECO:0000256" key="6">
    <source>
        <dbReference type="ARBA" id="ARBA00022833"/>
    </source>
</evidence>
<keyword evidence="13" id="KW-1185">Reference proteome</keyword>
<name>A0A7D8ZAS3_VANHU</name>
<dbReference type="GO" id="GO:0046872">
    <property type="term" value="F:metal ion binding"/>
    <property type="evidence" value="ECO:0007669"/>
    <property type="project" value="UniProtKB-KW"/>
</dbReference>